<dbReference type="EMBL" id="FOTJ01000007">
    <property type="protein sequence ID" value="SFL37418.1"/>
    <property type="molecule type" value="Genomic_DNA"/>
</dbReference>
<organism evidence="2 3">
    <name type="scientific">Lactococcus garvieae</name>
    <dbReference type="NCBI Taxonomy" id="1363"/>
    <lineage>
        <taxon>Bacteria</taxon>
        <taxon>Bacillati</taxon>
        <taxon>Bacillota</taxon>
        <taxon>Bacilli</taxon>
        <taxon>Lactobacillales</taxon>
        <taxon>Streptococcaceae</taxon>
        <taxon>Lactococcus</taxon>
    </lineage>
</organism>
<keyword evidence="1" id="KW-1133">Transmembrane helix</keyword>
<accession>A0A1I4H556</accession>
<dbReference type="Proteomes" id="UP000181969">
    <property type="component" value="Unassembled WGS sequence"/>
</dbReference>
<proteinExistence type="predicted"/>
<evidence type="ECO:0000313" key="2">
    <source>
        <dbReference type="EMBL" id="SFL37418.1"/>
    </source>
</evidence>
<reference evidence="2 3" key="1">
    <citation type="submission" date="2016-10" db="EMBL/GenBank/DDBJ databases">
        <authorList>
            <person name="de Groot N.N."/>
        </authorList>
    </citation>
    <scope>NUCLEOTIDE SEQUENCE [LARGE SCALE GENOMIC DNA]</scope>
    <source>
        <strain evidence="2 3">M79</strain>
    </source>
</reference>
<name>A0A1I4H556_9LACT</name>
<keyword evidence="1" id="KW-0812">Transmembrane</keyword>
<dbReference type="AlphaFoldDB" id="A0A1I4H556"/>
<evidence type="ECO:0000256" key="1">
    <source>
        <dbReference type="SAM" id="Phobius"/>
    </source>
</evidence>
<keyword evidence="1" id="KW-0472">Membrane</keyword>
<sequence length="34" mass="3753">MGLNQALASIIVNILPVVVIGSMTSFLTRFLRYN</sequence>
<protein>
    <submittedName>
        <fullName evidence="2">Uncharacterized protein</fullName>
    </submittedName>
</protein>
<feature type="transmembrane region" description="Helical" evidence="1">
    <location>
        <begin position="6"/>
        <end position="28"/>
    </location>
</feature>
<gene>
    <name evidence="2" type="ORF">SAMN05216438_10737</name>
</gene>
<evidence type="ECO:0000313" key="3">
    <source>
        <dbReference type="Proteomes" id="UP000181969"/>
    </source>
</evidence>